<accession>A0A086LLL2</accession>
<gene>
    <name evidence="1" type="ORF">TGRUB_296020</name>
</gene>
<organism evidence="1 2">
    <name type="scientific">Toxoplasma gondii RUB</name>
    <dbReference type="NCBI Taxonomy" id="935652"/>
    <lineage>
        <taxon>Eukaryota</taxon>
        <taxon>Sar</taxon>
        <taxon>Alveolata</taxon>
        <taxon>Apicomplexa</taxon>
        <taxon>Conoidasida</taxon>
        <taxon>Coccidia</taxon>
        <taxon>Eucoccidiorida</taxon>
        <taxon>Eimeriorina</taxon>
        <taxon>Sarcocystidae</taxon>
        <taxon>Toxoplasma</taxon>
    </lineage>
</organism>
<evidence type="ECO:0000313" key="1">
    <source>
        <dbReference type="EMBL" id="KFG57530.1"/>
    </source>
</evidence>
<dbReference type="Proteomes" id="UP000028834">
    <property type="component" value="Unassembled WGS sequence"/>
</dbReference>
<dbReference type="VEuPathDB" id="ToxoDB:TGRUB_296020"/>
<evidence type="ECO:0000313" key="2">
    <source>
        <dbReference type="Proteomes" id="UP000028834"/>
    </source>
</evidence>
<comment type="caution">
    <text evidence="1">The sequence shown here is derived from an EMBL/GenBank/DDBJ whole genome shotgun (WGS) entry which is preliminary data.</text>
</comment>
<proteinExistence type="predicted"/>
<dbReference type="AlphaFoldDB" id="A0A086LLL2"/>
<sequence>MDLEALSSVSPPRGIVEGHSQISVERVKCVPELVIDAKRGGREREAVEQVPPPAERQAGGCDGGQVQMVQQKHPGGLKFLYISDLLCTYGEWQDFSDTTSQRTVPDCSGAFEQNGHDRHEEPMDLRMSPLYYSDGDPGKAMSWQVLTRKPGTENDVN</sequence>
<reference evidence="1 2" key="1">
    <citation type="submission" date="2014-05" db="EMBL/GenBank/DDBJ databases">
        <authorList>
            <person name="Sibley D."/>
            <person name="Venepally P."/>
            <person name="Karamycheva S."/>
            <person name="Hadjithomas M."/>
            <person name="Khan A."/>
            <person name="Brunk B."/>
            <person name="Roos D."/>
            <person name="Caler E."/>
            <person name="Lorenzi H."/>
        </authorList>
    </citation>
    <scope>NUCLEOTIDE SEQUENCE [LARGE SCALE GENOMIC DNA]</scope>
    <source>
        <strain evidence="1 2">RUB</strain>
    </source>
</reference>
<dbReference type="EMBL" id="AFYV02002812">
    <property type="protein sequence ID" value="KFG57530.1"/>
    <property type="molecule type" value="Genomic_DNA"/>
</dbReference>
<protein>
    <submittedName>
        <fullName evidence="1">Uncharacterized protein</fullName>
    </submittedName>
</protein>
<name>A0A086LLL2_TOXGO</name>